<name>A0ACB8YUP9_CICIN</name>
<dbReference type="Proteomes" id="UP001055811">
    <property type="component" value="Linkage Group LG09"/>
</dbReference>
<protein>
    <submittedName>
        <fullName evidence="1">Uncharacterized protein</fullName>
    </submittedName>
</protein>
<evidence type="ECO:0000313" key="1">
    <source>
        <dbReference type="EMBL" id="KAI3689018.1"/>
    </source>
</evidence>
<comment type="caution">
    <text evidence="1">The sequence shown here is derived from an EMBL/GenBank/DDBJ whole genome shotgun (WGS) entry which is preliminary data.</text>
</comment>
<accession>A0ACB8YUP9</accession>
<proteinExistence type="predicted"/>
<organism evidence="1 2">
    <name type="scientific">Cichorium intybus</name>
    <name type="common">Chicory</name>
    <dbReference type="NCBI Taxonomy" id="13427"/>
    <lineage>
        <taxon>Eukaryota</taxon>
        <taxon>Viridiplantae</taxon>
        <taxon>Streptophyta</taxon>
        <taxon>Embryophyta</taxon>
        <taxon>Tracheophyta</taxon>
        <taxon>Spermatophyta</taxon>
        <taxon>Magnoliopsida</taxon>
        <taxon>eudicotyledons</taxon>
        <taxon>Gunneridae</taxon>
        <taxon>Pentapetalae</taxon>
        <taxon>asterids</taxon>
        <taxon>campanulids</taxon>
        <taxon>Asterales</taxon>
        <taxon>Asteraceae</taxon>
        <taxon>Cichorioideae</taxon>
        <taxon>Cichorieae</taxon>
        <taxon>Cichoriinae</taxon>
        <taxon>Cichorium</taxon>
    </lineage>
</organism>
<keyword evidence="2" id="KW-1185">Reference proteome</keyword>
<gene>
    <name evidence="1" type="ORF">L2E82_46966</name>
</gene>
<dbReference type="EMBL" id="CM042017">
    <property type="protein sequence ID" value="KAI3689018.1"/>
    <property type="molecule type" value="Genomic_DNA"/>
</dbReference>
<reference evidence="1 2" key="2">
    <citation type="journal article" date="2022" name="Mol. Ecol. Resour.">
        <title>The genomes of chicory, endive, great burdock and yacon provide insights into Asteraceae paleo-polyploidization history and plant inulin production.</title>
        <authorList>
            <person name="Fan W."/>
            <person name="Wang S."/>
            <person name="Wang H."/>
            <person name="Wang A."/>
            <person name="Jiang F."/>
            <person name="Liu H."/>
            <person name="Zhao H."/>
            <person name="Xu D."/>
            <person name="Zhang Y."/>
        </authorList>
    </citation>
    <scope>NUCLEOTIDE SEQUENCE [LARGE SCALE GENOMIC DNA]</scope>
    <source>
        <strain evidence="2">cv. Punajuju</strain>
        <tissue evidence="1">Leaves</tissue>
    </source>
</reference>
<sequence length="469" mass="54210">MGRVKLQIKKIENTTNRQVTFSKRRNGLIKKAYELSVLCDVDVALIMFSPSGRASIFSGSRSIEEIMARYVNLPEHERGRSSPASTDSQVEEIRKEIIRCKSQLIEMEKRLRIFEGDPSEIIALCEAEYREQILQETLKHVRHRKVALPSEGINVNNMVSTNSSNIFDWIPPRDPQVQIMNFMNFNGLHPHRQNEHVNRASVMDNESNVNVQRTEFGQIIDMNLSPWTQYYPNGNGPMLMTQPGERSYNETFLPQFSPSPLPSTSHSRFVSTSHGFCLAAHCDEGYTGLCSKGTSISKPVSQLWPGKLLNIPCKRIFKTEKEFFEFTMSYHKVLSERDTAISMRDKPESLCRELQQQNKMLMDECKRVSTESQNLKLDLSNKFHGAIKDVTNKFEEQRDGRLTQLKENEMLRTLLKQKEEHNALNIQQYTQQLKQKSLELQIADLKTQQHEEKLVKEQSQMKMYAEQVS</sequence>
<reference evidence="2" key="1">
    <citation type="journal article" date="2022" name="Mol. Ecol. Resour.">
        <title>The genomes of chicory, endive, great burdock and yacon provide insights into Asteraceae palaeo-polyploidization history and plant inulin production.</title>
        <authorList>
            <person name="Fan W."/>
            <person name="Wang S."/>
            <person name="Wang H."/>
            <person name="Wang A."/>
            <person name="Jiang F."/>
            <person name="Liu H."/>
            <person name="Zhao H."/>
            <person name="Xu D."/>
            <person name="Zhang Y."/>
        </authorList>
    </citation>
    <scope>NUCLEOTIDE SEQUENCE [LARGE SCALE GENOMIC DNA]</scope>
    <source>
        <strain evidence="2">cv. Punajuju</strain>
    </source>
</reference>
<evidence type="ECO:0000313" key="2">
    <source>
        <dbReference type="Proteomes" id="UP001055811"/>
    </source>
</evidence>